<comment type="caution">
    <text evidence="4">The sequence shown here is derived from an EMBL/GenBank/DDBJ whole genome shotgun (WGS) entry which is preliminary data.</text>
</comment>
<dbReference type="PROSITE" id="PS50033">
    <property type="entry name" value="UBX"/>
    <property type="match status" value="1"/>
</dbReference>
<dbReference type="SUPFAM" id="SSF55347">
    <property type="entry name" value="Glyceraldehyde-3-phosphate dehydrogenase-like, C-terminal domain"/>
    <property type="match status" value="1"/>
</dbReference>
<evidence type="ECO:0000256" key="1">
    <source>
        <dbReference type="ARBA" id="ARBA00010584"/>
    </source>
</evidence>
<dbReference type="InterPro" id="IPR000534">
    <property type="entry name" value="Semialdehyde_DH_NAD-bd"/>
</dbReference>
<evidence type="ECO:0000313" key="5">
    <source>
        <dbReference type="Proteomes" id="UP000591131"/>
    </source>
</evidence>
<dbReference type="Gene3D" id="3.10.20.90">
    <property type="entry name" value="Phosphatidylinositol 3-kinase Catalytic Subunit, Chain A, domain 1"/>
    <property type="match status" value="1"/>
</dbReference>
<keyword evidence="5" id="KW-1185">Reference proteome</keyword>
<dbReference type="PANTHER" id="PTHR46278">
    <property type="entry name" value="DEHYDROGENASE, PUTATIVE-RELATED"/>
    <property type="match status" value="1"/>
</dbReference>
<dbReference type="PANTHER" id="PTHR46278:SF2">
    <property type="entry name" value="ASPARTATE-SEMIALDEHYDE DEHYDROGENASE"/>
    <property type="match status" value="1"/>
</dbReference>
<dbReference type="GO" id="GO:0016620">
    <property type="term" value="F:oxidoreductase activity, acting on the aldehyde or oxo group of donors, NAD or NADP as acceptor"/>
    <property type="evidence" value="ECO:0007669"/>
    <property type="project" value="InterPro"/>
</dbReference>
<dbReference type="GO" id="GO:0051287">
    <property type="term" value="F:NAD binding"/>
    <property type="evidence" value="ECO:0007669"/>
    <property type="project" value="InterPro"/>
</dbReference>
<dbReference type="GO" id="GO:0046983">
    <property type="term" value="F:protein dimerization activity"/>
    <property type="evidence" value="ECO:0007669"/>
    <property type="project" value="InterPro"/>
</dbReference>
<dbReference type="NCBIfam" id="NF011456">
    <property type="entry name" value="PRK14874.1"/>
    <property type="match status" value="1"/>
</dbReference>
<dbReference type="CDD" id="cd18131">
    <property type="entry name" value="ASADH_C_bac_euk_like"/>
    <property type="match status" value="1"/>
</dbReference>
<feature type="region of interest" description="Disordered" evidence="2">
    <location>
        <begin position="353"/>
        <end position="411"/>
    </location>
</feature>
<dbReference type="InterPro" id="IPR036291">
    <property type="entry name" value="NAD(P)-bd_dom_sf"/>
</dbReference>
<protein>
    <recommendedName>
        <fullName evidence="3">UBX domain-containing protein</fullName>
    </recommendedName>
</protein>
<feature type="compositionally biased region" description="Basic and acidic residues" evidence="2">
    <location>
        <begin position="366"/>
        <end position="378"/>
    </location>
</feature>
<proteinExistence type="inferred from homology"/>
<dbReference type="Proteomes" id="UP000591131">
    <property type="component" value="Unassembled WGS sequence"/>
</dbReference>
<dbReference type="Pfam" id="PF00789">
    <property type="entry name" value="UBX"/>
    <property type="match status" value="1"/>
</dbReference>
<sequence>MPPATFLQNADNLFDISRKTREALKGDKVDETITLLLHIVDNILAQPSNPKRRRIRLENPKFDLAVGECPEAMQFLKALGFSTYPSKYPQFIACPVVYISRFTDAHYALGGTKATLPNTPGVFNPFVSSIKASGQVASAPRLTEKGLAEKEAFSKELEHQKHLLKTGGTKPGTMELNPKVFRQGSSSSNGMPRIEDVVKELNSRSELLDEADDFELIKAQLSSIKDSLTSADRAFQSREKKEMEKLKNRTIHTVCVIRVAFPDRLVLQLQFRPSDTISSLYDAVQQFLNEEYKDKDWYLYQTPPMRKLQRNSKRMVADEDLVPSALIRWGYEGISASGTAITEQGPFLDANMVPPPEPEGDATAVKSEEDGVTEEDRKRYRKERTKKLLAKFKSNKKQSSEDHSVEGGGGGKDVSVIGATGAVGKCMIQCLAVLNIPIKKLSLYASSRSAGTSAPTPWGDIPIEEFSVNKLVEGGSGCRVALLAVSGTFAQEVAPKLADAGIVVVDNSSAFRYDDNVPLVIPEINPQAMNGEHMMLIANPNCTTAIAAMVLWPLHQAFHIKRIIMSTYQAASGAGDIGLDELESQMQDYGQRPLKSGKAFPHQLLGNVIPRIDALQSNGYTKEEMKVAWETRKIFNDTSLLISCTAVRVPTMRAHAEAISVEFESSVNIDKVTCVLKESPMVIVEDDPVNDVYPTSLGCTGKIDVSVGRIRQSLAFPDQTGVDLFVCGDQLLRGAALNAVLIVKELGRQRGWF</sequence>
<dbReference type="SUPFAM" id="SSF143503">
    <property type="entry name" value="PUG domain-like"/>
    <property type="match status" value="1"/>
</dbReference>
<dbReference type="AlphaFoldDB" id="A0A7J6LUX5"/>
<dbReference type="CDD" id="cd02316">
    <property type="entry name" value="VcASADH2_like_N"/>
    <property type="match status" value="1"/>
</dbReference>
<dbReference type="GO" id="GO:1901607">
    <property type="term" value="P:alpha-amino acid biosynthetic process"/>
    <property type="evidence" value="ECO:0007669"/>
    <property type="project" value="UniProtKB-ARBA"/>
</dbReference>
<dbReference type="Gene3D" id="3.40.50.720">
    <property type="entry name" value="NAD(P)-binding Rossmann-like Domain"/>
    <property type="match status" value="1"/>
</dbReference>
<dbReference type="Gene3D" id="3.30.360.10">
    <property type="entry name" value="Dihydrodipicolinate Reductase, domain 2"/>
    <property type="match status" value="1"/>
</dbReference>
<dbReference type="InterPro" id="IPR001012">
    <property type="entry name" value="UBX_dom"/>
</dbReference>
<dbReference type="Pfam" id="PF09409">
    <property type="entry name" value="PUB"/>
    <property type="match status" value="1"/>
</dbReference>
<dbReference type="InterPro" id="IPR036339">
    <property type="entry name" value="PUB-like_dom_sf"/>
</dbReference>
<organism evidence="4 5">
    <name type="scientific">Perkinsus chesapeaki</name>
    <name type="common">Clam parasite</name>
    <name type="synonym">Perkinsus andrewsi</name>
    <dbReference type="NCBI Taxonomy" id="330153"/>
    <lineage>
        <taxon>Eukaryota</taxon>
        <taxon>Sar</taxon>
        <taxon>Alveolata</taxon>
        <taxon>Perkinsozoa</taxon>
        <taxon>Perkinsea</taxon>
        <taxon>Perkinsida</taxon>
        <taxon>Perkinsidae</taxon>
        <taxon>Perkinsus</taxon>
    </lineage>
</organism>
<evidence type="ECO:0000259" key="3">
    <source>
        <dbReference type="PROSITE" id="PS50033"/>
    </source>
</evidence>
<comment type="similarity">
    <text evidence="1">Belongs to the aspartate-semialdehyde dehydrogenase family.</text>
</comment>
<accession>A0A7J6LUX5</accession>
<evidence type="ECO:0000256" key="2">
    <source>
        <dbReference type="SAM" id="MobiDB-lite"/>
    </source>
</evidence>
<dbReference type="CDD" id="cd16118">
    <property type="entry name" value="UBX2_UBXN9"/>
    <property type="match status" value="1"/>
</dbReference>
<dbReference type="Pfam" id="PF01118">
    <property type="entry name" value="Semialdhyde_dh"/>
    <property type="match status" value="1"/>
</dbReference>
<dbReference type="InterPro" id="IPR029071">
    <property type="entry name" value="Ubiquitin-like_domsf"/>
</dbReference>
<reference evidence="4 5" key="1">
    <citation type="submission" date="2020-04" db="EMBL/GenBank/DDBJ databases">
        <title>Perkinsus chesapeaki whole genome sequence.</title>
        <authorList>
            <person name="Bogema D.R."/>
        </authorList>
    </citation>
    <scope>NUCLEOTIDE SEQUENCE [LARGE SCALE GENOMIC DNA]</scope>
    <source>
        <strain evidence="4">ATCC PRA-425</strain>
    </source>
</reference>
<evidence type="ECO:0000313" key="4">
    <source>
        <dbReference type="EMBL" id="KAF4663108.1"/>
    </source>
</evidence>
<dbReference type="InterPro" id="IPR018997">
    <property type="entry name" value="PUB_domain"/>
</dbReference>
<dbReference type="SMART" id="SM00580">
    <property type="entry name" value="PUG"/>
    <property type="match status" value="1"/>
</dbReference>
<dbReference type="OrthoDB" id="1894490at2759"/>
<dbReference type="Pfam" id="PF02774">
    <property type="entry name" value="Semialdhyde_dhC"/>
    <property type="match status" value="1"/>
</dbReference>
<feature type="compositionally biased region" description="Basic residues" evidence="2">
    <location>
        <begin position="379"/>
        <end position="396"/>
    </location>
</feature>
<name>A0A7J6LUX5_PERCH</name>
<dbReference type="EMBL" id="JAAPAO010000327">
    <property type="protein sequence ID" value="KAF4663108.1"/>
    <property type="molecule type" value="Genomic_DNA"/>
</dbReference>
<dbReference type="SUPFAM" id="SSF54236">
    <property type="entry name" value="Ubiquitin-like"/>
    <property type="match status" value="1"/>
</dbReference>
<dbReference type="CDD" id="cd09212">
    <property type="entry name" value="PUB"/>
    <property type="match status" value="1"/>
</dbReference>
<gene>
    <name evidence="4" type="ORF">FOL47_005907</name>
</gene>
<dbReference type="InterPro" id="IPR012280">
    <property type="entry name" value="Semialdhyde_DH_dimer_dom"/>
</dbReference>
<feature type="domain" description="UBX" evidence="3">
    <location>
        <begin position="250"/>
        <end position="329"/>
    </location>
</feature>
<dbReference type="SUPFAM" id="SSF51735">
    <property type="entry name" value="NAD(P)-binding Rossmann-fold domains"/>
    <property type="match status" value="1"/>
</dbReference>
<dbReference type="SMART" id="SM00859">
    <property type="entry name" value="Semialdhyde_dh"/>
    <property type="match status" value="1"/>
</dbReference>
<dbReference type="Gene3D" id="1.20.58.2190">
    <property type="match status" value="1"/>
</dbReference>